<dbReference type="Proteomes" id="UP001501585">
    <property type="component" value="Unassembled WGS sequence"/>
</dbReference>
<comment type="caution">
    <text evidence="3">The sequence shown here is derived from an EMBL/GenBank/DDBJ whole genome shotgun (WGS) entry which is preliminary data.</text>
</comment>
<evidence type="ECO:0000313" key="3">
    <source>
        <dbReference type="EMBL" id="GAA1993965.1"/>
    </source>
</evidence>
<gene>
    <name evidence="3" type="ORF">GCM10009799_19930</name>
</gene>
<dbReference type="EMBL" id="BAAAPC010000007">
    <property type="protein sequence ID" value="GAA1993965.1"/>
    <property type="molecule type" value="Genomic_DNA"/>
</dbReference>
<dbReference type="RefSeq" id="WP_344100477.1">
    <property type="nucleotide sequence ID" value="NZ_BAAAPC010000007.1"/>
</dbReference>
<proteinExistence type="predicted"/>
<keyword evidence="2" id="KW-0732">Signal</keyword>
<feature type="compositionally biased region" description="Basic residues" evidence="1">
    <location>
        <begin position="79"/>
        <end position="95"/>
    </location>
</feature>
<feature type="chain" id="PRO_5045551715" description="Chaplin" evidence="2">
    <location>
        <begin position="28"/>
        <end position="95"/>
    </location>
</feature>
<protein>
    <recommendedName>
        <fullName evidence="5">Chaplin</fullName>
    </recommendedName>
</protein>
<evidence type="ECO:0000256" key="2">
    <source>
        <dbReference type="SAM" id="SignalP"/>
    </source>
</evidence>
<sequence>MLRKLGIVGMVAGAAMGAVLSAAPAHADGAQANNNLQLIPLQFCNANVGVLGAAVPIFSPQTTKHCTNGPINTSVDHHVHGHHGHHHGHHHGYHH</sequence>
<feature type="region of interest" description="Disordered" evidence="1">
    <location>
        <begin position="76"/>
        <end position="95"/>
    </location>
</feature>
<name>A0ABN2SX99_9ACTN</name>
<organism evidence="3 4">
    <name type="scientific">Nocardiopsis rhodophaea</name>
    <dbReference type="NCBI Taxonomy" id="280238"/>
    <lineage>
        <taxon>Bacteria</taxon>
        <taxon>Bacillati</taxon>
        <taxon>Actinomycetota</taxon>
        <taxon>Actinomycetes</taxon>
        <taxon>Streptosporangiales</taxon>
        <taxon>Nocardiopsidaceae</taxon>
        <taxon>Nocardiopsis</taxon>
    </lineage>
</organism>
<keyword evidence="4" id="KW-1185">Reference proteome</keyword>
<feature type="signal peptide" evidence="2">
    <location>
        <begin position="1"/>
        <end position="27"/>
    </location>
</feature>
<accession>A0ABN2SX99</accession>
<evidence type="ECO:0008006" key="5">
    <source>
        <dbReference type="Google" id="ProtNLM"/>
    </source>
</evidence>
<reference evidence="3 4" key="1">
    <citation type="journal article" date="2019" name="Int. J. Syst. Evol. Microbiol.">
        <title>The Global Catalogue of Microorganisms (GCM) 10K type strain sequencing project: providing services to taxonomists for standard genome sequencing and annotation.</title>
        <authorList>
            <consortium name="The Broad Institute Genomics Platform"/>
            <consortium name="The Broad Institute Genome Sequencing Center for Infectious Disease"/>
            <person name="Wu L."/>
            <person name="Ma J."/>
        </authorList>
    </citation>
    <scope>NUCLEOTIDE SEQUENCE [LARGE SCALE GENOMIC DNA]</scope>
    <source>
        <strain evidence="3 4">JCM 15313</strain>
    </source>
</reference>
<evidence type="ECO:0000313" key="4">
    <source>
        <dbReference type="Proteomes" id="UP001501585"/>
    </source>
</evidence>
<evidence type="ECO:0000256" key="1">
    <source>
        <dbReference type="SAM" id="MobiDB-lite"/>
    </source>
</evidence>